<gene>
    <name evidence="1" type="ORF">L596_009858</name>
</gene>
<accession>A0A4U5PGW1</accession>
<organism evidence="1 2">
    <name type="scientific">Steinernema carpocapsae</name>
    <name type="common">Entomopathogenic nematode</name>
    <dbReference type="NCBI Taxonomy" id="34508"/>
    <lineage>
        <taxon>Eukaryota</taxon>
        <taxon>Metazoa</taxon>
        <taxon>Ecdysozoa</taxon>
        <taxon>Nematoda</taxon>
        <taxon>Chromadorea</taxon>
        <taxon>Rhabditida</taxon>
        <taxon>Tylenchina</taxon>
        <taxon>Panagrolaimomorpha</taxon>
        <taxon>Strongyloidoidea</taxon>
        <taxon>Steinernematidae</taxon>
        <taxon>Steinernema</taxon>
    </lineage>
</organism>
<protein>
    <submittedName>
        <fullName evidence="1">Uncharacterized protein</fullName>
    </submittedName>
</protein>
<evidence type="ECO:0000313" key="1">
    <source>
        <dbReference type="EMBL" id="TKR95730.1"/>
    </source>
</evidence>
<dbReference type="EMBL" id="AZBU02000002">
    <property type="protein sequence ID" value="TKR95730.1"/>
    <property type="molecule type" value="Genomic_DNA"/>
</dbReference>
<dbReference type="Proteomes" id="UP000298663">
    <property type="component" value="Unassembled WGS sequence"/>
</dbReference>
<name>A0A4U5PGW1_STECR</name>
<evidence type="ECO:0000313" key="2">
    <source>
        <dbReference type="Proteomes" id="UP000298663"/>
    </source>
</evidence>
<proteinExistence type="predicted"/>
<keyword evidence="2" id="KW-1185">Reference proteome</keyword>
<reference evidence="1 2" key="1">
    <citation type="journal article" date="2015" name="Genome Biol.">
        <title>Comparative genomics of Steinernema reveals deeply conserved gene regulatory networks.</title>
        <authorList>
            <person name="Dillman A.R."/>
            <person name="Macchietto M."/>
            <person name="Porter C.F."/>
            <person name="Rogers A."/>
            <person name="Williams B."/>
            <person name="Antoshechkin I."/>
            <person name="Lee M.M."/>
            <person name="Goodwin Z."/>
            <person name="Lu X."/>
            <person name="Lewis E.E."/>
            <person name="Goodrich-Blair H."/>
            <person name="Stock S.P."/>
            <person name="Adams B.J."/>
            <person name="Sternberg P.W."/>
            <person name="Mortazavi A."/>
        </authorList>
    </citation>
    <scope>NUCLEOTIDE SEQUENCE [LARGE SCALE GENOMIC DNA]</scope>
    <source>
        <strain evidence="1 2">ALL</strain>
    </source>
</reference>
<reference evidence="1 2" key="2">
    <citation type="journal article" date="2019" name="G3 (Bethesda)">
        <title>Hybrid Assembly of the Genome of the Entomopathogenic Nematode Steinernema carpocapsae Identifies the X-Chromosome.</title>
        <authorList>
            <person name="Serra L."/>
            <person name="Macchietto M."/>
            <person name="Macias-Munoz A."/>
            <person name="McGill C.J."/>
            <person name="Rodriguez I.M."/>
            <person name="Rodriguez B."/>
            <person name="Murad R."/>
            <person name="Mortazavi A."/>
        </authorList>
    </citation>
    <scope>NUCLEOTIDE SEQUENCE [LARGE SCALE GENOMIC DNA]</scope>
    <source>
        <strain evidence="1 2">ALL</strain>
    </source>
</reference>
<dbReference type="AlphaFoldDB" id="A0A4U5PGW1"/>
<sequence length="204" mass="23499">MFHHSISTTHSCSTTFFSQPSLHSIPKSPLTHCFLLSLPRSRKQSHRVYFDLFPKEFFVFNCPKGVWTTMPYERARRITLDASKVTSRILFVIERSYRDSFPAACQTVFGLEEDRFRKFRDKFESFQNAHVVGCSKKKLKFVFYFYLHRPTQFLSAGSLTAFRCIQRAQRSAVPRCSNPCDECGNGVVGCKVRQGVEGVAELQT</sequence>
<comment type="caution">
    <text evidence="1">The sequence shown here is derived from an EMBL/GenBank/DDBJ whole genome shotgun (WGS) entry which is preliminary data.</text>
</comment>